<protein>
    <submittedName>
        <fullName evidence="2">Uncharacterized protein</fullName>
    </submittedName>
</protein>
<organism evidence="2 3">
    <name type="scientific">Larinioides sclopetarius</name>
    <dbReference type="NCBI Taxonomy" id="280406"/>
    <lineage>
        <taxon>Eukaryota</taxon>
        <taxon>Metazoa</taxon>
        <taxon>Ecdysozoa</taxon>
        <taxon>Arthropoda</taxon>
        <taxon>Chelicerata</taxon>
        <taxon>Arachnida</taxon>
        <taxon>Araneae</taxon>
        <taxon>Araneomorphae</taxon>
        <taxon>Entelegynae</taxon>
        <taxon>Araneoidea</taxon>
        <taxon>Araneidae</taxon>
        <taxon>Larinioides</taxon>
    </lineage>
</organism>
<evidence type="ECO:0000313" key="3">
    <source>
        <dbReference type="Proteomes" id="UP001497382"/>
    </source>
</evidence>
<keyword evidence="3" id="KW-1185">Reference proteome</keyword>
<comment type="caution">
    <text evidence="2">The sequence shown here is derived from an EMBL/GenBank/DDBJ whole genome shotgun (WGS) entry which is preliminary data.</text>
</comment>
<evidence type="ECO:0000313" key="2">
    <source>
        <dbReference type="EMBL" id="CAL1271833.1"/>
    </source>
</evidence>
<feature type="region of interest" description="Disordered" evidence="1">
    <location>
        <begin position="476"/>
        <end position="497"/>
    </location>
</feature>
<feature type="compositionally biased region" description="Polar residues" evidence="1">
    <location>
        <begin position="345"/>
        <end position="361"/>
    </location>
</feature>
<dbReference type="Proteomes" id="UP001497382">
    <property type="component" value="Unassembled WGS sequence"/>
</dbReference>
<name>A0AAV1ZJC7_9ARAC</name>
<feature type="region of interest" description="Disordered" evidence="1">
    <location>
        <begin position="345"/>
        <end position="371"/>
    </location>
</feature>
<feature type="compositionally biased region" description="Polar residues" evidence="1">
    <location>
        <begin position="476"/>
        <end position="492"/>
    </location>
</feature>
<sequence>MNVDDEYCIPDKIDESLSSVAVMAKEILKDKYIIGNMMQKYIIAYNKTSNTRCSSKSLEVMNQNHKPVFSTITSSEVIKNTHCSSVSAEKNAEAPCVVDNQFRTPRKTNRISSNTERKRLSFDVAEVEGVNPVQAFTEDCDKNKMRLNFRYDDKVQLYDNLKERLDGIPESVASLPFHDQAAADISNKTPVKNETIVITPEKENGARINFIVNEELNPWYVKCRPSIFRCEKVPTLSDSPVMFIQERFNLEGKPETITSLDSYDDNDTYLPTKTADSSQMMVISPEKKNSTPANYAIDGSIPSFFTSDKENKTPVIHNKNEHESFRPNEEIITDSSLQVTPLKTSCVSNKTPDQTQASLGDNNKEGRKSINENAVRRETVKIATNNKENISPKKDIKTPNKPKIKKRKFVVNSEKSLMSASLVTADEEFMVPSKISKTSYEFTIKNENSTISSGISVTNGNDSICSTDESLMDASSSFHSADNSATDGNDSINRADDGFTVDQDVAQSDGKSIISTAHVNNCENVNVSLAKKPERTTYQTPIKKDCASFFTPEFDQNKITEVKSDIRNPSYDKDEIVTPETKEVESLTNLMEDLGSSVKCSDVSPFHKSMTNRSGSDDATLVGKLPLQENVSKNAAPQLECLISNETNSKQYNTYVLQAKTFTKLLKHRKTRFSIYRHIFVEDKDNLNFICEYIEMLASVIEKIPVDADNAELIKSVQDFASKGLEITFKAKSWVSIIEKDLEVWENCIQKIYQIEQDVKRFFRKKKQVITPKDFSKWEASYKIVNKKADDMILLREIRRPTIIQIGYRIQNLIQLFIQCMLLVGLLKHSSKNSSD</sequence>
<dbReference type="AlphaFoldDB" id="A0AAV1ZJC7"/>
<accession>A0AAV1ZJC7</accession>
<feature type="compositionally biased region" description="Basic and acidic residues" evidence="1">
    <location>
        <begin position="362"/>
        <end position="371"/>
    </location>
</feature>
<gene>
    <name evidence="2" type="ORF">LARSCL_LOCUS6048</name>
</gene>
<proteinExistence type="predicted"/>
<evidence type="ECO:0000256" key="1">
    <source>
        <dbReference type="SAM" id="MobiDB-lite"/>
    </source>
</evidence>
<reference evidence="2 3" key="1">
    <citation type="submission" date="2024-04" db="EMBL/GenBank/DDBJ databases">
        <authorList>
            <person name="Rising A."/>
            <person name="Reimegard J."/>
            <person name="Sonavane S."/>
            <person name="Akerstrom W."/>
            <person name="Nylinder S."/>
            <person name="Hedman E."/>
            <person name="Kallberg Y."/>
        </authorList>
    </citation>
    <scope>NUCLEOTIDE SEQUENCE [LARGE SCALE GENOMIC DNA]</scope>
</reference>
<dbReference type="EMBL" id="CAXIEN010000057">
    <property type="protein sequence ID" value="CAL1271833.1"/>
    <property type="molecule type" value="Genomic_DNA"/>
</dbReference>